<dbReference type="Proteomes" id="UP000193986">
    <property type="component" value="Unassembled WGS sequence"/>
</dbReference>
<evidence type="ECO:0000256" key="1">
    <source>
        <dbReference type="SAM" id="Phobius"/>
    </source>
</evidence>
<protein>
    <submittedName>
        <fullName evidence="2">Uncharacterized protein</fullName>
    </submittedName>
</protein>
<keyword evidence="1" id="KW-0812">Transmembrane</keyword>
<sequence>MKNAGKSRGGHTPQRRVSWDFQKLESTLDGVRVRVEVDGKQSPSQIQSRVRLGVVEVVLRRTSIQGGTNFDAGGSVERILTFLGSEHSRGRRFGKTKNSWSVRYKTRNCQENGLGEQEKRTKKDRKLVCRLFYYAVAVAVPPKLFDSLFVVISFFVVRKRSLKKGSRTKLLNEIVYIYLLETNAEISDIPGHVASLEPALNLNKPVKGTFERTVLLIFFPH</sequence>
<gene>
    <name evidence="2" type="ORF">BCR39DRAFT_21156</name>
</gene>
<name>A0A1Y2BN29_9TREE</name>
<feature type="transmembrane region" description="Helical" evidence="1">
    <location>
        <begin position="131"/>
        <end position="157"/>
    </location>
</feature>
<keyword evidence="1" id="KW-0472">Membrane</keyword>
<keyword evidence="1" id="KW-1133">Transmembrane helix</keyword>
<keyword evidence="3" id="KW-1185">Reference proteome</keyword>
<evidence type="ECO:0000313" key="3">
    <source>
        <dbReference type="Proteomes" id="UP000193986"/>
    </source>
</evidence>
<comment type="caution">
    <text evidence="2">The sequence shown here is derived from an EMBL/GenBank/DDBJ whole genome shotgun (WGS) entry which is preliminary data.</text>
</comment>
<organism evidence="2 3">
    <name type="scientific">Naematelia encephala</name>
    <dbReference type="NCBI Taxonomy" id="71784"/>
    <lineage>
        <taxon>Eukaryota</taxon>
        <taxon>Fungi</taxon>
        <taxon>Dikarya</taxon>
        <taxon>Basidiomycota</taxon>
        <taxon>Agaricomycotina</taxon>
        <taxon>Tremellomycetes</taxon>
        <taxon>Tremellales</taxon>
        <taxon>Naemateliaceae</taxon>
        <taxon>Naematelia</taxon>
    </lineage>
</organism>
<dbReference type="AlphaFoldDB" id="A0A1Y2BN29"/>
<proteinExistence type="predicted"/>
<evidence type="ECO:0000313" key="2">
    <source>
        <dbReference type="EMBL" id="ORY35575.1"/>
    </source>
</evidence>
<accession>A0A1Y2BN29</accession>
<reference evidence="2 3" key="1">
    <citation type="submission" date="2016-07" db="EMBL/GenBank/DDBJ databases">
        <title>Pervasive Adenine N6-methylation of Active Genes in Fungi.</title>
        <authorList>
            <consortium name="DOE Joint Genome Institute"/>
            <person name="Mondo S.J."/>
            <person name="Dannebaum R.O."/>
            <person name="Kuo R.C."/>
            <person name="Labutti K."/>
            <person name="Haridas S."/>
            <person name="Kuo A."/>
            <person name="Salamov A."/>
            <person name="Ahrendt S.R."/>
            <person name="Lipzen A."/>
            <person name="Sullivan W."/>
            <person name="Andreopoulos W.B."/>
            <person name="Clum A."/>
            <person name="Lindquist E."/>
            <person name="Daum C."/>
            <person name="Ramamoorthy G.K."/>
            <person name="Gryganskyi A."/>
            <person name="Culley D."/>
            <person name="Magnuson J.K."/>
            <person name="James T.Y."/>
            <person name="O'Malley M.A."/>
            <person name="Stajich J.E."/>
            <person name="Spatafora J.W."/>
            <person name="Visel A."/>
            <person name="Grigoriev I.V."/>
        </authorList>
    </citation>
    <scope>NUCLEOTIDE SEQUENCE [LARGE SCALE GENOMIC DNA]</scope>
    <source>
        <strain evidence="2 3">68-887.2</strain>
    </source>
</reference>
<dbReference type="InParanoid" id="A0A1Y2BN29"/>
<dbReference type="EMBL" id="MCFC01000001">
    <property type="protein sequence ID" value="ORY35575.1"/>
    <property type="molecule type" value="Genomic_DNA"/>
</dbReference>